<dbReference type="Proteomes" id="UP001172756">
    <property type="component" value="Unassembled WGS sequence"/>
</dbReference>
<proteinExistence type="predicted"/>
<evidence type="ECO:0008006" key="3">
    <source>
        <dbReference type="Google" id="ProtNLM"/>
    </source>
</evidence>
<protein>
    <recommendedName>
        <fullName evidence="3">Polymer-forming cytoskeletal protein</fullName>
    </recommendedName>
</protein>
<reference evidence="1 2" key="1">
    <citation type="submission" date="2023-06" db="EMBL/GenBank/DDBJ databases">
        <title>SYSU T0a273.</title>
        <authorList>
            <person name="Gao L."/>
            <person name="Fang B.-Z."/>
            <person name="Li W.-J."/>
        </authorList>
    </citation>
    <scope>NUCLEOTIDE SEQUENCE [LARGE SCALE GENOMIC DNA]</scope>
    <source>
        <strain evidence="1 2">SYSU T0a273</strain>
    </source>
</reference>
<sequence length="595" mass="62535">MTLMIMVVGAILIATLVAVTMFNSAVTSKTRAEMHVLASADAGIDMVIGLLEGKTYEQLASVCGPMSFTINNDAVTVTTEYQVGGSTKACPSSTEVASAVTISSTATSGNVPVANEVVSRTVEAVLYATPEQVDLDKAIFSEDSTIITSNTYVKESAPGEEDAHIYTNGGFICDSQQVVQGSIIAAHGDIYFKNDCDVSTSVWASGSVEFASGTHVYGDVYSSTITADPAITISGNNAYVGGSLIANGTIDVKSEVTGNIVSLDGSVITRDGTDVGKNVFAADGIEFNKKTNVDGNASTLTTIATNPTFVNGNNYENVVVGTATAETISVALKAGTKVEVAGGGNFKPSMTGLPPALGYPAEVQDPPRQQLPILTMDAEDIALWQNDGYKVTITSSCDAPGALTAVNGADYGSQGKALVIFEGCSKPVNFANNSVITLQGDLGLVSTTGFRMDNQTYIKSTVSPRPDMHWIVPADSPNVTWPWPTVGTTGQSTPQCASEAARTVDGMILQDIYFQKVKNDGANVFIYTPCTAEFTTGWSSDTDPFTGQIYAGDVDLHNSFDLKMTKVNVPSNADKTPALNKLANFQLISRYDLFS</sequence>
<evidence type="ECO:0000313" key="2">
    <source>
        <dbReference type="Proteomes" id="UP001172756"/>
    </source>
</evidence>
<name>A0AB35ME70_9MICO</name>
<organism evidence="1 2">
    <name type="scientific">Demequina lignilytica</name>
    <dbReference type="NCBI Taxonomy" id="3051663"/>
    <lineage>
        <taxon>Bacteria</taxon>
        <taxon>Bacillati</taxon>
        <taxon>Actinomycetota</taxon>
        <taxon>Actinomycetes</taxon>
        <taxon>Micrococcales</taxon>
        <taxon>Demequinaceae</taxon>
        <taxon>Demequina</taxon>
    </lineage>
</organism>
<gene>
    <name evidence="1" type="ORF">QQ002_00670</name>
</gene>
<dbReference type="RefSeq" id="WP_301159293.1">
    <property type="nucleotide sequence ID" value="NZ_JAUHQB010000001.1"/>
</dbReference>
<accession>A0AB35ME70</accession>
<evidence type="ECO:0000313" key="1">
    <source>
        <dbReference type="EMBL" id="MDN4482051.1"/>
    </source>
</evidence>
<dbReference type="EMBL" id="JAUHQB010000001">
    <property type="protein sequence ID" value="MDN4482051.1"/>
    <property type="molecule type" value="Genomic_DNA"/>
</dbReference>
<dbReference type="AlphaFoldDB" id="A0AB35ME70"/>
<comment type="caution">
    <text evidence="1">The sequence shown here is derived from an EMBL/GenBank/DDBJ whole genome shotgun (WGS) entry which is preliminary data.</text>
</comment>